<dbReference type="Proteomes" id="UP000187609">
    <property type="component" value="Unassembled WGS sequence"/>
</dbReference>
<dbReference type="STRING" id="49451.A0A1J6K4Z3"/>
<gene>
    <name evidence="1" type="ORF">A4A49_65533</name>
</gene>
<dbReference type="InterPro" id="IPR043502">
    <property type="entry name" value="DNA/RNA_pol_sf"/>
</dbReference>
<dbReference type="EMBL" id="MJEQ01003265">
    <property type="protein sequence ID" value="OIT23716.1"/>
    <property type="molecule type" value="Genomic_DNA"/>
</dbReference>
<reference evidence="1" key="1">
    <citation type="submission" date="2016-11" db="EMBL/GenBank/DDBJ databases">
        <title>The genome of Nicotiana attenuata.</title>
        <authorList>
            <person name="Xu S."/>
            <person name="Brockmoeller T."/>
            <person name="Gaquerel E."/>
            <person name="Navarro A."/>
            <person name="Kuhl H."/>
            <person name="Gase K."/>
            <person name="Ling Z."/>
            <person name="Zhou W."/>
            <person name="Kreitzer C."/>
            <person name="Stanke M."/>
            <person name="Tang H."/>
            <person name="Lyons E."/>
            <person name="Pandey P."/>
            <person name="Pandey S.P."/>
            <person name="Timmermann B."/>
            <person name="Baldwin I.T."/>
        </authorList>
    </citation>
    <scope>NUCLEOTIDE SEQUENCE [LARGE SCALE GENOMIC DNA]</scope>
    <source>
        <strain evidence="1">UT</strain>
    </source>
</reference>
<keyword evidence="2" id="KW-1185">Reference proteome</keyword>
<feature type="non-terminal residue" evidence="1">
    <location>
        <position position="275"/>
    </location>
</feature>
<protein>
    <submittedName>
        <fullName evidence="1">Uncharacterized protein</fullName>
    </submittedName>
</protein>
<dbReference type="AlphaFoldDB" id="A0A1J6K4Z3"/>
<dbReference type="SUPFAM" id="SSF56672">
    <property type="entry name" value="DNA/RNA polymerases"/>
    <property type="match status" value="1"/>
</dbReference>
<sequence length="275" mass="31362">IEPKFNDKGLSITEQTNIGKYQSAVLELLRKSKVDRYDSYKLYELQRRIEEQAYPYDDIQSLFEATPMMVNLLVKKDAPSAKEYLKASKKLTTGELDLLNLFHQYTLEGIIIYIFGCLFNSINESPVVRLSTLVDQLDRMARVHAKLLSERNYQRVGSKPSVNVIPGCITKNMGVLLVEFLLERELITTSNDLSFPDQRVNKAVKGGKTEEGGKTEKGAKRKYYKQKPIYVICNFDLSILPIQLSLPMVYPPKEWGVVERLKVRGEASKSLSDIT</sequence>
<proteinExistence type="predicted"/>
<organism evidence="1 2">
    <name type="scientific">Nicotiana attenuata</name>
    <name type="common">Coyote tobacco</name>
    <dbReference type="NCBI Taxonomy" id="49451"/>
    <lineage>
        <taxon>Eukaryota</taxon>
        <taxon>Viridiplantae</taxon>
        <taxon>Streptophyta</taxon>
        <taxon>Embryophyta</taxon>
        <taxon>Tracheophyta</taxon>
        <taxon>Spermatophyta</taxon>
        <taxon>Magnoliopsida</taxon>
        <taxon>eudicotyledons</taxon>
        <taxon>Gunneridae</taxon>
        <taxon>Pentapetalae</taxon>
        <taxon>asterids</taxon>
        <taxon>lamiids</taxon>
        <taxon>Solanales</taxon>
        <taxon>Solanaceae</taxon>
        <taxon>Nicotianoideae</taxon>
        <taxon>Nicotianeae</taxon>
        <taxon>Nicotiana</taxon>
    </lineage>
</organism>
<name>A0A1J6K4Z3_NICAT</name>
<evidence type="ECO:0000313" key="2">
    <source>
        <dbReference type="Proteomes" id="UP000187609"/>
    </source>
</evidence>
<accession>A0A1J6K4Z3</accession>
<dbReference type="Gramene" id="OIT23716">
    <property type="protein sequence ID" value="OIT23716"/>
    <property type="gene ID" value="A4A49_65533"/>
</dbReference>
<dbReference type="OMA" id="FMTERNV"/>
<evidence type="ECO:0000313" key="1">
    <source>
        <dbReference type="EMBL" id="OIT23716.1"/>
    </source>
</evidence>
<comment type="caution">
    <text evidence="1">The sequence shown here is derived from an EMBL/GenBank/DDBJ whole genome shotgun (WGS) entry which is preliminary data.</text>
</comment>
<feature type="non-terminal residue" evidence="1">
    <location>
        <position position="1"/>
    </location>
</feature>